<keyword evidence="7" id="KW-0966">Cell projection</keyword>
<evidence type="ECO:0000256" key="2">
    <source>
        <dbReference type="ARBA" id="ARBA00022490"/>
    </source>
</evidence>
<keyword evidence="6" id="KW-0206">Cytoskeleton</keyword>
<accession>K3WCC8</accession>
<evidence type="ECO:0000256" key="3">
    <source>
        <dbReference type="ARBA" id="ARBA00022794"/>
    </source>
</evidence>
<evidence type="ECO:0000256" key="7">
    <source>
        <dbReference type="ARBA" id="ARBA00023273"/>
    </source>
</evidence>
<dbReference type="InterPro" id="IPR006802">
    <property type="entry name" value="Radial_spoke"/>
</dbReference>
<dbReference type="EnsemblProtists" id="PYU1_T002619">
    <property type="protein sequence ID" value="PYU1_T002619"/>
    <property type="gene ID" value="PYU1_G002616"/>
</dbReference>
<proteinExistence type="inferred from homology"/>
<evidence type="ECO:0000256" key="9">
    <source>
        <dbReference type="ARBA" id="ARBA00038319"/>
    </source>
</evidence>
<dbReference type="HOGENOM" id="CLU_068343_1_0_1"/>
<dbReference type="STRING" id="431595.K3WCC8"/>
<keyword evidence="5" id="KW-0969">Cilium</keyword>
<dbReference type="GO" id="GO:0044458">
    <property type="term" value="P:motile cilium assembly"/>
    <property type="evidence" value="ECO:0007669"/>
    <property type="project" value="TreeGrafter"/>
</dbReference>
<dbReference type="Proteomes" id="UP000019132">
    <property type="component" value="Unassembled WGS sequence"/>
</dbReference>
<keyword evidence="12" id="KW-1185">Reference proteome</keyword>
<reference evidence="11" key="3">
    <citation type="submission" date="2014-11" db="UniProtKB">
        <authorList>
            <consortium name="EnsemblProtists"/>
        </authorList>
    </citation>
    <scope>IDENTIFICATION</scope>
    <source>
        <strain evidence="11">DAOM BR144</strain>
    </source>
</reference>
<dbReference type="GO" id="GO:0060294">
    <property type="term" value="P:cilium movement involved in cell motility"/>
    <property type="evidence" value="ECO:0007669"/>
    <property type="project" value="InterPro"/>
</dbReference>
<dbReference type="PANTHER" id="PTHR22069:SF0">
    <property type="entry name" value="RADIAL SPOKE HEAD PROTEIN 9 HOMOLOG"/>
    <property type="match status" value="1"/>
</dbReference>
<dbReference type="AlphaFoldDB" id="K3WCC8"/>
<dbReference type="GO" id="GO:0035082">
    <property type="term" value="P:axoneme assembly"/>
    <property type="evidence" value="ECO:0007669"/>
    <property type="project" value="InterPro"/>
</dbReference>
<organism evidence="11 12">
    <name type="scientific">Globisporangium ultimum (strain ATCC 200006 / CBS 805.95 / DAOM BR144)</name>
    <name type="common">Pythium ultimum</name>
    <dbReference type="NCBI Taxonomy" id="431595"/>
    <lineage>
        <taxon>Eukaryota</taxon>
        <taxon>Sar</taxon>
        <taxon>Stramenopiles</taxon>
        <taxon>Oomycota</taxon>
        <taxon>Peronosporomycetes</taxon>
        <taxon>Pythiales</taxon>
        <taxon>Pythiaceae</taxon>
        <taxon>Globisporangium</taxon>
    </lineage>
</organism>
<evidence type="ECO:0000256" key="6">
    <source>
        <dbReference type="ARBA" id="ARBA00023212"/>
    </source>
</evidence>
<reference evidence="12" key="1">
    <citation type="journal article" date="2010" name="Genome Biol.">
        <title>Genome sequence of the necrotrophic plant pathogen Pythium ultimum reveals original pathogenicity mechanisms and effector repertoire.</title>
        <authorList>
            <person name="Levesque C.A."/>
            <person name="Brouwer H."/>
            <person name="Cano L."/>
            <person name="Hamilton J.P."/>
            <person name="Holt C."/>
            <person name="Huitema E."/>
            <person name="Raffaele S."/>
            <person name="Robideau G.P."/>
            <person name="Thines M."/>
            <person name="Win J."/>
            <person name="Zerillo M.M."/>
            <person name="Beakes G.W."/>
            <person name="Boore J.L."/>
            <person name="Busam D."/>
            <person name="Dumas B."/>
            <person name="Ferriera S."/>
            <person name="Fuerstenberg S.I."/>
            <person name="Gachon C.M."/>
            <person name="Gaulin E."/>
            <person name="Govers F."/>
            <person name="Grenville-Briggs L."/>
            <person name="Horner N."/>
            <person name="Hostetler J."/>
            <person name="Jiang R.H."/>
            <person name="Johnson J."/>
            <person name="Krajaejun T."/>
            <person name="Lin H."/>
            <person name="Meijer H.J."/>
            <person name="Moore B."/>
            <person name="Morris P."/>
            <person name="Phuntmart V."/>
            <person name="Puiu D."/>
            <person name="Shetty J."/>
            <person name="Stajich J.E."/>
            <person name="Tripathy S."/>
            <person name="Wawra S."/>
            <person name="van West P."/>
            <person name="Whitty B.R."/>
            <person name="Coutinho P.M."/>
            <person name="Henrissat B."/>
            <person name="Martin F."/>
            <person name="Thomas P.D."/>
            <person name="Tyler B.M."/>
            <person name="De Vries R.P."/>
            <person name="Kamoun S."/>
            <person name="Yandell M."/>
            <person name="Tisserat N."/>
            <person name="Buell C.R."/>
        </authorList>
    </citation>
    <scope>NUCLEOTIDE SEQUENCE</scope>
    <source>
        <strain evidence="12">DAOM:BR144</strain>
    </source>
</reference>
<keyword evidence="3" id="KW-0970">Cilium biogenesis/degradation</keyword>
<dbReference type="Pfam" id="PF04712">
    <property type="entry name" value="Radial_spoke"/>
    <property type="match status" value="1"/>
</dbReference>
<evidence type="ECO:0000256" key="4">
    <source>
        <dbReference type="ARBA" id="ARBA00022846"/>
    </source>
</evidence>
<comment type="similarity">
    <text evidence="9">Belongs to the flagellar radial spoke RSP9 family.</text>
</comment>
<sequence>MELEQMDVVSRCVGQALTPQERSNLEIGMIKRRATETLLSIRFWGRISGETQDYLVAVAILPAKEYPKKKFYFCTNSSPELQQFPELNKQKVDAASKLTTRLKGDPTALLLAGEVQQNTEEGDVPFTELDRLVYVVQEIDHAISLVPFEAYVVSPQRQVIANASFHGLKWEQATQLYNYFHFREPDVPERAKSLFSSEGLVRAGDFFDPLIQDLEGSWVISKDNTGCFVTLRNCIYPGTFAFHQPETSTHGYVYFGDGRKNPDIAFMM</sequence>
<dbReference type="InParanoid" id="K3WCC8"/>
<keyword evidence="2" id="KW-0963">Cytoplasm</keyword>
<evidence type="ECO:0000256" key="5">
    <source>
        <dbReference type="ARBA" id="ARBA00023069"/>
    </source>
</evidence>
<dbReference type="GO" id="GO:0001534">
    <property type="term" value="C:radial spoke"/>
    <property type="evidence" value="ECO:0007669"/>
    <property type="project" value="InterPro"/>
</dbReference>
<protein>
    <recommendedName>
        <fullName evidence="10">Radial spoke head protein 9 homolog</fullName>
    </recommendedName>
</protein>
<evidence type="ECO:0000313" key="11">
    <source>
        <dbReference type="EnsemblProtists" id="PYU1_T002619"/>
    </source>
</evidence>
<dbReference type="eggNOG" id="ENOG502QR99">
    <property type="taxonomic scope" value="Eukaryota"/>
</dbReference>
<keyword evidence="4" id="KW-0282">Flagellum</keyword>
<evidence type="ECO:0000256" key="8">
    <source>
        <dbReference type="ARBA" id="ARBA00037822"/>
    </source>
</evidence>
<evidence type="ECO:0000313" key="12">
    <source>
        <dbReference type="Proteomes" id="UP000019132"/>
    </source>
</evidence>
<dbReference type="OMA" id="DYQFHAD"/>
<dbReference type="PANTHER" id="PTHR22069">
    <property type="entry name" value="MITOCHONDRIAL RIBOSOMAL PROTEIN S18"/>
    <property type="match status" value="1"/>
</dbReference>
<evidence type="ECO:0000256" key="10">
    <source>
        <dbReference type="ARBA" id="ARBA00041080"/>
    </source>
</evidence>
<dbReference type="InterPro" id="IPR055316">
    <property type="entry name" value="RSP9"/>
</dbReference>
<dbReference type="VEuPathDB" id="FungiDB:PYU1_G002616"/>
<comment type="subcellular location">
    <subcellularLocation>
        <location evidence="8">Cell projection</location>
        <location evidence="8">Kinocilium</location>
    </subcellularLocation>
    <subcellularLocation>
        <location evidence="1">Cytoplasm</location>
        <location evidence="1">Cytoskeleton</location>
        <location evidence="1">Flagellum axoneme</location>
    </subcellularLocation>
</comment>
<evidence type="ECO:0000256" key="1">
    <source>
        <dbReference type="ARBA" id="ARBA00004611"/>
    </source>
</evidence>
<name>K3WCC8_GLOUD</name>
<reference evidence="12" key="2">
    <citation type="submission" date="2010-04" db="EMBL/GenBank/DDBJ databases">
        <authorList>
            <person name="Buell R."/>
            <person name="Hamilton J."/>
            <person name="Hostetler J."/>
        </authorList>
    </citation>
    <scope>NUCLEOTIDE SEQUENCE [LARGE SCALE GENOMIC DNA]</scope>
    <source>
        <strain evidence="12">DAOM:BR144</strain>
    </source>
</reference>